<evidence type="ECO:0000313" key="2">
    <source>
        <dbReference type="Proteomes" id="UP001178461"/>
    </source>
</evidence>
<protein>
    <submittedName>
        <fullName evidence="1">Uncharacterized protein</fullName>
    </submittedName>
</protein>
<dbReference type="Proteomes" id="UP001178461">
    <property type="component" value="Chromosome 15"/>
</dbReference>
<reference evidence="1" key="1">
    <citation type="submission" date="2022-12" db="EMBL/GenBank/DDBJ databases">
        <authorList>
            <person name="Alioto T."/>
            <person name="Alioto T."/>
            <person name="Gomez Garrido J."/>
        </authorList>
    </citation>
    <scope>NUCLEOTIDE SEQUENCE</scope>
</reference>
<keyword evidence="2" id="KW-1185">Reference proteome</keyword>
<name>A0AA35LH73_9SAUR</name>
<accession>A0AA35LH73</accession>
<proteinExistence type="predicted"/>
<evidence type="ECO:0000313" key="1">
    <source>
        <dbReference type="EMBL" id="CAI5795763.1"/>
    </source>
</evidence>
<organism evidence="1 2">
    <name type="scientific">Podarcis lilfordi</name>
    <name type="common">Lilford's wall lizard</name>
    <dbReference type="NCBI Taxonomy" id="74358"/>
    <lineage>
        <taxon>Eukaryota</taxon>
        <taxon>Metazoa</taxon>
        <taxon>Chordata</taxon>
        <taxon>Craniata</taxon>
        <taxon>Vertebrata</taxon>
        <taxon>Euteleostomi</taxon>
        <taxon>Lepidosauria</taxon>
        <taxon>Squamata</taxon>
        <taxon>Bifurcata</taxon>
        <taxon>Unidentata</taxon>
        <taxon>Episquamata</taxon>
        <taxon>Laterata</taxon>
        <taxon>Lacertibaenia</taxon>
        <taxon>Lacertidae</taxon>
        <taxon>Podarcis</taxon>
    </lineage>
</organism>
<dbReference type="EMBL" id="OX395141">
    <property type="protein sequence ID" value="CAI5795763.1"/>
    <property type="molecule type" value="Genomic_DNA"/>
</dbReference>
<sequence>MFKKVLFGLSVGRASNIYLLLWWNAPFNTSERFRVSFLARNLQMMASYLLGGYSIMYVGRPLKMAELWIDFSASDVFLGESCCFLLTQKMLMECRMEKLVGKCQLAY</sequence>
<gene>
    <name evidence="1" type="ORF">PODLI_1B011360</name>
</gene>
<dbReference type="AlphaFoldDB" id="A0AA35LH73"/>